<organism evidence="1 2">
    <name type="scientific">Patagioenas fasciata monilis</name>
    <dbReference type="NCBI Taxonomy" id="372326"/>
    <lineage>
        <taxon>Eukaryota</taxon>
        <taxon>Metazoa</taxon>
        <taxon>Chordata</taxon>
        <taxon>Craniata</taxon>
        <taxon>Vertebrata</taxon>
        <taxon>Euteleostomi</taxon>
        <taxon>Archelosauria</taxon>
        <taxon>Archosauria</taxon>
        <taxon>Dinosauria</taxon>
        <taxon>Saurischia</taxon>
        <taxon>Theropoda</taxon>
        <taxon>Coelurosauria</taxon>
        <taxon>Aves</taxon>
        <taxon>Neognathae</taxon>
        <taxon>Neoaves</taxon>
        <taxon>Columbimorphae</taxon>
        <taxon>Columbiformes</taxon>
        <taxon>Columbidae</taxon>
        <taxon>Patagioenas</taxon>
    </lineage>
</organism>
<comment type="caution">
    <text evidence="1">The sequence shown here is derived from an EMBL/GenBank/DDBJ whole genome shotgun (WGS) entry which is preliminary data.</text>
</comment>
<evidence type="ECO:0000313" key="1">
    <source>
        <dbReference type="EMBL" id="OPJ80665.1"/>
    </source>
</evidence>
<evidence type="ECO:0000313" key="2">
    <source>
        <dbReference type="Proteomes" id="UP000190648"/>
    </source>
</evidence>
<dbReference type="EMBL" id="LSYS01004200">
    <property type="protein sequence ID" value="OPJ80665.1"/>
    <property type="molecule type" value="Genomic_DNA"/>
</dbReference>
<protein>
    <submittedName>
        <fullName evidence="1">Uncharacterized protein</fullName>
    </submittedName>
</protein>
<reference evidence="1 2" key="1">
    <citation type="submission" date="2016-02" db="EMBL/GenBank/DDBJ databases">
        <title>Band-tailed pigeon sequencing and assembly.</title>
        <authorList>
            <person name="Soares A.E."/>
            <person name="Novak B.J."/>
            <person name="Rice E.S."/>
            <person name="O'Connell B."/>
            <person name="Chang D."/>
            <person name="Weber S."/>
            <person name="Shapiro B."/>
        </authorList>
    </citation>
    <scope>NUCLEOTIDE SEQUENCE [LARGE SCALE GENOMIC DNA]</scope>
    <source>
        <strain evidence="1">BTP2013</strain>
        <tissue evidence="1">Blood</tissue>
    </source>
</reference>
<dbReference type="Proteomes" id="UP000190648">
    <property type="component" value="Unassembled WGS sequence"/>
</dbReference>
<keyword evidence="2" id="KW-1185">Reference proteome</keyword>
<dbReference type="AlphaFoldDB" id="A0A1V4K8G0"/>
<proteinExistence type="predicted"/>
<name>A0A1V4K8G0_PATFA</name>
<accession>A0A1V4K8G0</accession>
<sequence>MTIGDLFLIGLDCVEKVYPDEFLCLYYMVQGVGFDSLSSRKVGPLLLKFVDLPFLYADQRIQMDDEPALRQAESSCGHKADDEGCTQVVPKYKELGIYSCGRHFHLQVKLEVEDTEHLSGFEQDFGV</sequence>
<gene>
    <name evidence="1" type="ORF">AV530_010927</name>
</gene>